<comment type="caution">
    <text evidence="1">The sequence shown here is derived from an EMBL/GenBank/DDBJ whole genome shotgun (WGS) entry which is preliminary data.</text>
</comment>
<gene>
    <name evidence="1" type="ORF">KI387_021520</name>
</gene>
<proteinExistence type="predicted"/>
<dbReference type="EMBL" id="JAHRHJ020000004">
    <property type="protein sequence ID" value="KAH9319751.1"/>
    <property type="molecule type" value="Genomic_DNA"/>
</dbReference>
<accession>A0AA38GAV4</accession>
<reference evidence="1 2" key="1">
    <citation type="journal article" date="2021" name="Nat. Plants">
        <title>The Taxus genome provides insights into paclitaxel biosynthesis.</title>
        <authorList>
            <person name="Xiong X."/>
            <person name="Gou J."/>
            <person name="Liao Q."/>
            <person name="Li Y."/>
            <person name="Zhou Q."/>
            <person name="Bi G."/>
            <person name="Li C."/>
            <person name="Du R."/>
            <person name="Wang X."/>
            <person name="Sun T."/>
            <person name="Guo L."/>
            <person name="Liang H."/>
            <person name="Lu P."/>
            <person name="Wu Y."/>
            <person name="Zhang Z."/>
            <person name="Ro D.K."/>
            <person name="Shang Y."/>
            <person name="Huang S."/>
            <person name="Yan J."/>
        </authorList>
    </citation>
    <scope>NUCLEOTIDE SEQUENCE [LARGE SCALE GENOMIC DNA]</scope>
    <source>
        <strain evidence="1">Ta-2019</strain>
    </source>
</reference>
<name>A0AA38GAV4_TAXCH</name>
<evidence type="ECO:0000313" key="2">
    <source>
        <dbReference type="Proteomes" id="UP000824469"/>
    </source>
</evidence>
<evidence type="ECO:0000313" key="1">
    <source>
        <dbReference type="EMBL" id="KAH9319751.1"/>
    </source>
</evidence>
<sequence>APIIAKEEGLSKLGCGVAEVAVALGIGKTIWELVDMVGGREKGGIDAPPSFMVR</sequence>
<organism evidence="1 2">
    <name type="scientific">Taxus chinensis</name>
    <name type="common">Chinese yew</name>
    <name type="synonym">Taxus wallichiana var. chinensis</name>
    <dbReference type="NCBI Taxonomy" id="29808"/>
    <lineage>
        <taxon>Eukaryota</taxon>
        <taxon>Viridiplantae</taxon>
        <taxon>Streptophyta</taxon>
        <taxon>Embryophyta</taxon>
        <taxon>Tracheophyta</taxon>
        <taxon>Spermatophyta</taxon>
        <taxon>Pinopsida</taxon>
        <taxon>Pinidae</taxon>
        <taxon>Conifers II</taxon>
        <taxon>Cupressales</taxon>
        <taxon>Taxaceae</taxon>
        <taxon>Taxus</taxon>
    </lineage>
</organism>
<feature type="non-terminal residue" evidence="1">
    <location>
        <position position="1"/>
    </location>
</feature>
<protein>
    <submittedName>
        <fullName evidence="1">Uncharacterized protein</fullName>
    </submittedName>
</protein>
<dbReference type="AlphaFoldDB" id="A0AA38GAV4"/>
<dbReference type="Proteomes" id="UP000824469">
    <property type="component" value="Unassembled WGS sequence"/>
</dbReference>
<keyword evidence="2" id="KW-1185">Reference proteome</keyword>
<feature type="non-terminal residue" evidence="1">
    <location>
        <position position="54"/>
    </location>
</feature>